<evidence type="ECO:0000313" key="2">
    <source>
        <dbReference type="Proteomes" id="UP001206483"/>
    </source>
</evidence>
<sequence>MAIATAATVSVGIADTGTASAVDWGSDSATSAGGAWYQVYANGTQFGYHVNIGHTDERFYFAVTDVCGYERLWNWNDVTQSGANNYQDYMPCMIAAMKLFPTDGGSQDGRTVTR</sequence>
<name>A0ABT1J9M2_9ACTN</name>
<reference evidence="1 2" key="1">
    <citation type="submission" date="2022-06" db="EMBL/GenBank/DDBJ databases">
        <title>Sequencing the genomes of 1000 actinobacteria strains.</title>
        <authorList>
            <person name="Klenk H.-P."/>
        </authorList>
    </citation>
    <scope>NUCLEOTIDE SEQUENCE [LARGE SCALE GENOMIC DNA]</scope>
    <source>
        <strain evidence="1 2">DSM 41656</strain>
    </source>
</reference>
<dbReference type="EMBL" id="JAMZDX010000008">
    <property type="protein sequence ID" value="MCP2314152.1"/>
    <property type="molecule type" value="Genomic_DNA"/>
</dbReference>
<keyword evidence="2" id="KW-1185">Reference proteome</keyword>
<dbReference type="RefSeq" id="WP_253804488.1">
    <property type="nucleotide sequence ID" value="NZ_BAAAUB010000007.1"/>
</dbReference>
<comment type="caution">
    <text evidence="1">The sequence shown here is derived from an EMBL/GenBank/DDBJ whole genome shotgun (WGS) entry which is preliminary data.</text>
</comment>
<protein>
    <submittedName>
        <fullName evidence="1">Uncharacterized protein</fullName>
    </submittedName>
</protein>
<evidence type="ECO:0000313" key="1">
    <source>
        <dbReference type="EMBL" id="MCP2314152.1"/>
    </source>
</evidence>
<proteinExistence type="predicted"/>
<dbReference type="Proteomes" id="UP001206483">
    <property type="component" value="Unassembled WGS sequence"/>
</dbReference>
<gene>
    <name evidence="1" type="ORF">FHR36_007351</name>
</gene>
<accession>A0ABT1J9M2</accession>
<organism evidence="1 2">
    <name type="scientific">Kitasatospora paracochleata</name>
    <dbReference type="NCBI Taxonomy" id="58354"/>
    <lineage>
        <taxon>Bacteria</taxon>
        <taxon>Bacillati</taxon>
        <taxon>Actinomycetota</taxon>
        <taxon>Actinomycetes</taxon>
        <taxon>Kitasatosporales</taxon>
        <taxon>Streptomycetaceae</taxon>
        <taxon>Kitasatospora</taxon>
    </lineage>
</organism>